<dbReference type="InterPro" id="IPR013784">
    <property type="entry name" value="Carb-bd-like_fold"/>
</dbReference>
<dbReference type="SMART" id="SM01065">
    <property type="entry name" value="CBM_2"/>
    <property type="match status" value="1"/>
</dbReference>
<dbReference type="CDD" id="cd05467">
    <property type="entry name" value="CBM20"/>
    <property type="match status" value="1"/>
</dbReference>
<dbReference type="Pfam" id="PF00982">
    <property type="entry name" value="Glyco_transf_20"/>
    <property type="match status" value="1"/>
</dbReference>
<evidence type="ECO:0000256" key="3">
    <source>
        <dbReference type="SAM" id="MobiDB-lite"/>
    </source>
</evidence>
<dbReference type="PANTHER" id="PTHR10788">
    <property type="entry name" value="TREHALOSE-6-PHOSPHATE SYNTHASE"/>
    <property type="match status" value="1"/>
</dbReference>
<dbReference type="SUPFAM" id="SSF49452">
    <property type="entry name" value="Starch-binding domain-like"/>
    <property type="match status" value="1"/>
</dbReference>
<dbReference type="InterPro" id="IPR002044">
    <property type="entry name" value="CBM20"/>
</dbReference>
<dbReference type="EMBL" id="HBEO01017376">
    <property type="protein sequence ID" value="CAD8486570.1"/>
    <property type="molecule type" value="Transcribed_RNA"/>
</dbReference>
<evidence type="ECO:0000256" key="1">
    <source>
        <dbReference type="ARBA" id="ARBA00005409"/>
    </source>
</evidence>
<dbReference type="Gene3D" id="3.30.70.1020">
    <property type="entry name" value="Trehalose-6-phosphate phosphatase related protein, domain 2"/>
    <property type="match status" value="1"/>
</dbReference>
<dbReference type="SUPFAM" id="SSF56784">
    <property type="entry name" value="HAD-like"/>
    <property type="match status" value="1"/>
</dbReference>
<dbReference type="Pfam" id="PF02358">
    <property type="entry name" value="Trehalose_PPase"/>
    <property type="match status" value="1"/>
</dbReference>
<dbReference type="InterPro" id="IPR036412">
    <property type="entry name" value="HAD-like_sf"/>
</dbReference>
<dbReference type="InterPro" id="IPR023214">
    <property type="entry name" value="HAD_sf"/>
</dbReference>
<sequence length="1151" mass="128853">MPFSLNREVPSPKSTRSDNLDIPERPSSPGLGGRPKSPDVFRRGYVGGLAGGAKINSSIVVPPLQQNGEANSSTPKKVSSKESGMSISRSGSRENIANMPRNLSSSSSSSSTGGMPSSISRNRSQESMRGSSKDLAGQGRQLSRKGSREDMGSSPGSSCNDLVNKQVFSHGVSDQSAITRIDLHIKVTNTSIGDRVVVTGSIQEMGYWDPRAGVELETNAAEFPQWSATFAAPSGQSVEYKYVIMKANGEMKWETKIDNRMFTTEGNVLMLEDGEFDVESAKLLNKDFESVDRSKPLKKNIFDLPVELLTTDTIYVVTYRLPLTAKRDPETGALSFQWLSFASDSTQREADNSKVMRSESRHAGYVVENLRALRARCRVLYVGGLGIDIPPAEQEAVTEELMSKFQCIPVYLPPDMRGEYEDFCHNILKPIFHFVHPTSAEVCRAFASEAKWQLYSAVNREYVKPVVQNFNDGDLVLVFDLGLMMAPTLIGSRARTANICFFFNTPFPSSEIFRTMPVRKEALRSLLNADLIQFHCFTYARHFLSCCSSLLGIEHRPARCGLVNLVFNGHHVNVRASHVGIDAETLNRRLQEERVIAESDFWAEKFRKMKKQVILVGYDDMEPLSGITLKLRAYRSMLNLFPEYRTSAVLVQVAIPLHDSRGEMMHQEYAQAVTKLADEINEAYPNAVLMLHEKMPFAPRVALFTVADVLVNSAVRHGLSLVPLEFVLAGGTVDAEASSRGKQPKMGSLVLSEFTACSRVIPGAMRTNPWREEDFARSIVKCLRQPQYERKHWHSQQFEWCQHNTVLRWAENILKDMKMARANLIEMGEDVARTACCRVGLVKSSYKEISSNILKLADVNTAYASGKTRLLIFDVDVLRPPKGSEEEAESRSWPQFVKNLDQLVLETGNVVFLLSSDSVEHLLLLLKRCKGIAKLGLAAEDGYYYKWPGSPPDRWDQRQHVKAQWKDVCSLLMNSYKERTTGSYVDEDQVASITWHYGASNPEFGQIQAKELLNHLNDTLEHLPVEVVLGKSFVRVRHQGITKGALVSHIIQHFSSRGGVDFLLCFGDDRMDEDMFNILREYQNGAQYRLFQGTEQEVKVFTCTVGKQPTLAGYCLYTFEDVLELSSGLSLQTKRKLRSAATMLELSAAVR</sequence>
<dbReference type="NCBIfam" id="TIGR00685">
    <property type="entry name" value="T6PP"/>
    <property type="match status" value="1"/>
</dbReference>
<feature type="domain" description="CBM20" evidence="4">
    <location>
        <begin position="173"/>
        <end position="290"/>
    </location>
</feature>
<dbReference type="InterPro" id="IPR003337">
    <property type="entry name" value="Trehalose_PPase"/>
</dbReference>
<dbReference type="InterPro" id="IPR013783">
    <property type="entry name" value="Ig-like_fold"/>
</dbReference>
<evidence type="ECO:0000313" key="5">
    <source>
        <dbReference type="EMBL" id="CAD8486570.1"/>
    </source>
</evidence>
<dbReference type="InterPro" id="IPR001830">
    <property type="entry name" value="Glyco_trans_20"/>
</dbReference>
<accession>A0A7S0EKP9</accession>
<dbReference type="GO" id="GO:0004805">
    <property type="term" value="F:trehalose-phosphatase activity"/>
    <property type="evidence" value="ECO:0007669"/>
    <property type="project" value="TreeGrafter"/>
</dbReference>
<evidence type="ECO:0000256" key="2">
    <source>
        <dbReference type="ARBA" id="ARBA00006330"/>
    </source>
</evidence>
<dbReference type="FunFam" id="3.40.50.1000:FF:000052">
    <property type="entry name" value="Alpha,alpha-trehalose-phosphate synthase [UDP-forming] 6"/>
    <property type="match status" value="1"/>
</dbReference>
<dbReference type="GO" id="GO:0005829">
    <property type="term" value="C:cytosol"/>
    <property type="evidence" value="ECO:0007669"/>
    <property type="project" value="TreeGrafter"/>
</dbReference>
<dbReference type="Gene3D" id="3.40.50.1000">
    <property type="entry name" value="HAD superfamily/HAD-like"/>
    <property type="match status" value="1"/>
</dbReference>
<feature type="compositionally biased region" description="Polar residues" evidence="3">
    <location>
        <begin position="55"/>
        <end position="95"/>
    </location>
</feature>
<proteinExistence type="inferred from homology"/>
<dbReference type="PANTHER" id="PTHR10788:SF94">
    <property type="entry name" value="ALPHA,ALPHA-TREHALOSE-PHOSPHATE SYNTHASE [UDP-FORMING] 5"/>
    <property type="match status" value="1"/>
</dbReference>
<feature type="compositionally biased region" description="Polar residues" evidence="3">
    <location>
        <begin position="121"/>
        <end position="130"/>
    </location>
</feature>
<comment type="similarity">
    <text evidence="2">In the C-terminal section; belongs to the trehalose phosphatase family.</text>
</comment>
<dbReference type="Pfam" id="PF00686">
    <property type="entry name" value="CBM_20"/>
    <property type="match status" value="1"/>
</dbReference>
<dbReference type="CDD" id="cd03788">
    <property type="entry name" value="GT20_TPS"/>
    <property type="match status" value="1"/>
</dbReference>
<protein>
    <recommendedName>
        <fullName evidence="4">CBM20 domain-containing protein</fullName>
    </recommendedName>
</protein>
<feature type="compositionally biased region" description="Low complexity" evidence="3">
    <location>
        <begin position="104"/>
        <end position="120"/>
    </location>
</feature>
<dbReference type="AlphaFoldDB" id="A0A7S0EKP9"/>
<evidence type="ECO:0000259" key="4">
    <source>
        <dbReference type="PROSITE" id="PS51166"/>
    </source>
</evidence>
<gene>
    <name evidence="5" type="ORF">HPHI1048_LOCUS11800</name>
</gene>
<dbReference type="GO" id="GO:2001070">
    <property type="term" value="F:starch binding"/>
    <property type="evidence" value="ECO:0007669"/>
    <property type="project" value="InterPro"/>
</dbReference>
<organism evidence="5">
    <name type="scientific">Hanusia phi</name>
    <dbReference type="NCBI Taxonomy" id="3032"/>
    <lineage>
        <taxon>Eukaryota</taxon>
        <taxon>Cryptophyceae</taxon>
        <taxon>Pyrenomonadales</taxon>
        <taxon>Geminigeraceae</taxon>
        <taxon>Hanusia</taxon>
    </lineage>
</organism>
<name>A0A7S0EKP9_9CRYP</name>
<dbReference type="Gene3D" id="3.40.50.2000">
    <property type="entry name" value="Glycogen Phosphorylase B"/>
    <property type="match status" value="2"/>
</dbReference>
<dbReference type="Gene3D" id="2.60.40.10">
    <property type="entry name" value="Immunoglobulins"/>
    <property type="match status" value="1"/>
</dbReference>
<dbReference type="GO" id="GO:0005992">
    <property type="term" value="P:trehalose biosynthetic process"/>
    <property type="evidence" value="ECO:0007669"/>
    <property type="project" value="InterPro"/>
</dbReference>
<feature type="region of interest" description="Disordered" evidence="3">
    <location>
        <begin position="1"/>
        <end position="162"/>
    </location>
</feature>
<feature type="compositionally biased region" description="Basic and acidic residues" evidence="3">
    <location>
        <begin position="15"/>
        <end position="24"/>
    </location>
</feature>
<dbReference type="PROSITE" id="PS51166">
    <property type="entry name" value="CBM20"/>
    <property type="match status" value="1"/>
</dbReference>
<comment type="similarity">
    <text evidence="1">In the N-terminal section; belongs to the glycosyltransferase 20 family.</text>
</comment>
<dbReference type="SUPFAM" id="SSF53756">
    <property type="entry name" value="UDP-Glycosyltransferase/glycogen phosphorylase"/>
    <property type="match status" value="1"/>
</dbReference>
<reference evidence="5" key="1">
    <citation type="submission" date="2021-01" db="EMBL/GenBank/DDBJ databases">
        <authorList>
            <person name="Corre E."/>
            <person name="Pelletier E."/>
            <person name="Niang G."/>
            <person name="Scheremetjew M."/>
            <person name="Finn R."/>
            <person name="Kale V."/>
            <person name="Holt S."/>
            <person name="Cochrane G."/>
            <person name="Meng A."/>
            <person name="Brown T."/>
            <person name="Cohen L."/>
        </authorList>
    </citation>
    <scope>NUCLEOTIDE SEQUENCE</scope>
    <source>
        <strain evidence="5">CCMP325</strain>
    </source>
</reference>